<dbReference type="Proteomes" id="UP001589607">
    <property type="component" value="Unassembled WGS sequence"/>
</dbReference>
<dbReference type="Gene3D" id="1.25.40.10">
    <property type="entry name" value="Tetratricopeptide repeat domain"/>
    <property type="match status" value="2"/>
</dbReference>
<dbReference type="InterPro" id="IPR011990">
    <property type="entry name" value="TPR-like_helical_dom_sf"/>
</dbReference>
<keyword evidence="4" id="KW-1133">Transmembrane helix</keyword>
<feature type="transmembrane region" description="Helical" evidence="4">
    <location>
        <begin position="383"/>
        <end position="401"/>
    </location>
</feature>
<dbReference type="EMBL" id="JBHMEY010000012">
    <property type="protein sequence ID" value="MFB9095985.1"/>
    <property type="molecule type" value="Genomic_DNA"/>
</dbReference>
<evidence type="ECO:0000313" key="7">
    <source>
        <dbReference type="EMBL" id="MFB9095985.1"/>
    </source>
</evidence>
<accession>A0ABV5GKS1</accession>
<feature type="domain" description="HTH araC/xylS-type" evidence="6">
    <location>
        <begin position="450"/>
        <end position="558"/>
    </location>
</feature>
<dbReference type="RefSeq" id="WP_236457398.1">
    <property type="nucleotide sequence ID" value="NZ_CBCSGE010000006.1"/>
</dbReference>
<evidence type="ECO:0000256" key="1">
    <source>
        <dbReference type="ARBA" id="ARBA00023015"/>
    </source>
</evidence>
<evidence type="ECO:0000259" key="6">
    <source>
        <dbReference type="PROSITE" id="PS01124"/>
    </source>
</evidence>
<evidence type="ECO:0000256" key="2">
    <source>
        <dbReference type="ARBA" id="ARBA00023125"/>
    </source>
</evidence>
<dbReference type="SUPFAM" id="SSF46689">
    <property type="entry name" value="Homeodomain-like"/>
    <property type="match status" value="1"/>
</dbReference>
<evidence type="ECO:0000256" key="5">
    <source>
        <dbReference type="SAM" id="SignalP"/>
    </source>
</evidence>
<feature type="signal peptide" evidence="5">
    <location>
        <begin position="1"/>
        <end position="18"/>
    </location>
</feature>
<keyword evidence="1" id="KW-0805">Transcription regulation</keyword>
<sequence length="562" mass="66247">MNRLFIFLFVFLSFLTTAQTSKNELNSKTYKELLTAFAEAENNFDLQKKYADAYLLKARKEKKDLRIAKGYYMMSNIHNFYDAIKYLDSVTIYAEKESNDKFPMVAYYERARKLDALRDFKLAIENYIKAENWAKKNNDLDYIFRARLAIAIIKSEDIGEIEEALELYKQCYSFYKKNKEKEVRYFNSYVSTIFAIADAHRALHQLDSASYYNRLGYRASIEFKNERLKGFFVLNEGATQCLKSNYKTAIDSLDKALPVMIEYDEKMNQIASYYYYAKSYTGLKKIDKVVKYYEKVDSVYKELEYITPEFVHGYHYLIKYYRENGNKEKQLYYLNTLMSIDSIFQINYKELTKKFKKEYDIPNLMREKEEIIEGLHEDKKSNYGIMTVLGVIVIISLFLVIQQIQQKKVYKKRFESLMQTKEEGDNIGNEIEVISKIKDNNLNIVEETANSILKQLAAFEKKKQFLKPNISLNNIAQDFGTNPKYLSTIINTKKEKSFVHYINDLRIDYIVSELKNNVQIRKYTIKAIAEEVGFNNAEAFSNAFFKRTGIKPSYFVKKLQEG</sequence>
<comment type="caution">
    <text evidence="7">The sequence shown here is derived from an EMBL/GenBank/DDBJ whole genome shotgun (WGS) entry which is preliminary data.</text>
</comment>
<organism evidence="7 8">
    <name type="scientific">Flavobacterium jumunjinense</name>
    <dbReference type="NCBI Taxonomy" id="998845"/>
    <lineage>
        <taxon>Bacteria</taxon>
        <taxon>Pseudomonadati</taxon>
        <taxon>Bacteroidota</taxon>
        <taxon>Flavobacteriia</taxon>
        <taxon>Flavobacteriales</taxon>
        <taxon>Flavobacteriaceae</taxon>
        <taxon>Flavobacterium</taxon>
    </lineage>
</organism>
<gene>
    <name evidence="7" type="ORF">ACFFVF_05615</name>
</gene>
<dbReference type="InterPro" id="IPR018060">
    <property type="entry name" value="HTH_AraC"/>
</dbReference>
<keyword evidence="5" id="KW-0732">Signal</keyword>
<proteinExistence type="predicted"/>
<evidence type="ECO:0000256" key="4">
    <source>
        <dbReference type="SAM" id="Phobius"/>
    </source>
</evidence>
<dbReference type="PANTHER" id="PTHR43280:SF34">
    <property type="entry name" value="ARAC-FAMILY TRANSCRIPTIONAL REGULATOR"/>
    <property type="match status" value="1"/>
</dbReference>
<keyword evidence="4" id="KW-0812">Transmembrane</keyword>
<keyword evidence="2" id="KW-0238">DNA-binding</keyword>
<protein>
    <submittedName>
        <fullName evidence="7">Helix-turn-helix domain-containing protein</fullName>
    </submittedName>
</protein>
<dbReference type="PROSITE" id="PS01124">
    <property type="entry name" value="HTH_ARAC_FAMILY_2"/>
    <property type="match status" value="1"/>
</dbReference>
<dbReference type="PANTHER" id="PTHR43280">
    <property type="entry name" value="ARAC-FAMILY TRANSCRIPTIONAL REGULATOR"/>
    <property type="match status" value="1"/>
</dbReference>
<keyword evidence="8" id="KW-1185">Reference proteome</keyword>
<keyword evidence="3" id="KW-0804">Transcription</keyword>
<dbReference type="SMART" id="SM00342">
    <property type="entry name" value="HTH_ARAC"/>
    <property type="match status" value="1"/>
</dbReference>
<dbReference type="SUPFAM" id="SSF48452">
    <property type="entry name" value="TPR-like"/>
    <property type="match status" value="2"/>
</dbReference>
<feature type="chain" id="PRO_5046358266" evidence="5">
    <location>
        <begin position="19"/>
        <end position="562"/>
    </location>
</feature>
<keyword evidence="4" id="KW-0472">Membrane</keyword>
<dbReference type="InterPro" id="IPR009057">
    <property type="entry name" value="Homeodomain-like_sf"/>
</dbReference>
<reference evidence="7 8" key="1">
    <citation type="submission" date="2024-09" db="EMBL/GenBank/DDBJ databases">
        <authorList>
            <person name="Sun Q."/>
            <person name="Mori K."/>
        </authorList>
    </citation>
    <scope>NUCLEOTIDE SEQUENCE [LARGE SCALE GENOMIC DNA]</scope>
    <source>
        <strain evidence="7 8">CECT 7955</strain>
    </source>
</reference>
<evidence type="ECO:0000256" key="3">
    <source>
        <dbReference type="ARBA" id="ARBA00023163"/>
    </source>
</evidence>
<dbReference type="Pfam" id="PF12833">
    <property type="entry name" value="HTH_18"/>
    <property type="match status" value="1"/>
</dbReference>
<name>A0ABV5GKS1_9FLAO</name>
<dbReference type="Gene3D" id="1.10.10.60">
    <property type="entry name" value="Homeodomain-like"/>
    <property type="match status" value="2"/>
</dbReference>
<evidence type="ECO:0000313" key="8">
    <source>
        <dbReference type="Proteomes" id="UP001589607"/>
    </source>
</evidence>